<organism evidence="1 2">
    <name type="scientific">Vaccinium darrowii</name>
    <dbReference type="NCBI Taxonomy" id="229202"/>
    <lineage>
        <taxon>Eukaryota</taxon>
        <taxon>Viridiplantae</taxon>
        <taxon>Streptophyta</taxon>
        <taxon>Embryophyta</taxon>
        <taxon>Tracheophyta</taxon>
        <taxon>Spermatophyta</taxon>
        <taxon>Magnoliopsida</taxon>
        <taxon>eudicotyledons</taxon>
        <taxon>Gunneridae</taxon>
        <taxon>Pentapetalae</taxon>
        <taxon>asterids</taxon>
        <taxon>Ericales</taxon>
        <taxon>Ericaceae</taxon>
        <taxon>Vaccinioideae</taxon>
        <taxon>Vaccinieae</taxon>
        <taxon>Vaccinium</taxon>
    </lineage>
</organism>
<evidence type="ECO:0000313" key="1">
    <source>
        <dbReference type="EMBL" id="KAH7840016.1"/>
    </source>
</evidence>
<gene>
    <name evidence="1" type="ORF">Vadar_011431</name>
</gene>
<evidence type="ECO:0000313" key="2">
    <source>
        <dbReference type="Proteomes" id="UP000828048"/>
    </source>
</evidence>
<sequence>MADIGQQFQHKLIGNLILEHIMDIVETKREDNPLPKGIKQCQGTSPKARPTTNNKIKNHREERLLRLREEKARWSCSSSSDLARYSSIVETCLHPKQPHPRLWQNLVLGETGLGRDSETGAIAASYDWWDLKLMRHPGCAKFRDKPLPLEDEMRILFGSNTATGEHKYTPSLGFLPAALGVRITPNVDPKNIDALLDDDDEIQELVHPTESLQKRRANNSVAKKTIPKGKKVLKAGNFCHQMSGSATSRLEACLQQINSTDSASSPSVQRSVDIPTLKEAADTLNELPEFKDDSDDIYDEDSYNDDEYGDPFKVNEYREGSSDPIPRHNYGSSWRRATAEAILNIHNETYMGEEPCRTSAFTGAKWIAELNVGHPKRMYQAFRMSKTNFLALCELLESRYGLREAERISVQEQVTIFLWIVGQRANNRSAQERFQRSGETISRRFHHVLDALNRIGLDHGHGLAKKCTRKYEIVKDTFHIFSSRIQQQQYTIATIAENSSNIQQQQYNATTVAEFSDHNAKAMAVHKVRIAK</sequence>
<accession>A0ACB7XI14</accession>
<protein>
    <submittedName>
        <fullName evidence="1">Uncharacterized protein</fullName>
    </submittedName>
</protein>
<keyword evidence="2" id="KW-1185">Reference proteome</keyword>
<dbReference type="EMBL" id="CM037160">
    <property type="protein sequence ID" value="KAH7840016.1"/>
    <property type="molecule type" value="Genomic_DNA"/>
</dbReference>
<name>A0ACB7XI14_9ERIC</name>
<proteinExistence type="predicted"/>
<comment type="caution">
    <text evidence="1">The sequence shown here is derived from an EMBL/GenBank/DDBJ whole genome shotgun (WGS) entry which is preliminary data.</text>
</comment>
<reference evidence="1 2" key="1">
    <citation type="journal article" date="2021" name="Hortic Res">
        <title>High-quality reference genome and annotation aids understanding of berry development for evergreen blueberry (Vaccinium darrowii).</title>
        <authorList>
            <person name="Yu J."/>
            <person name="Hulse-Kemp A.M."/>
            <person name="Babiker E."/>
            <person name="Staton M."/>
        </authorList>
    </citation>
    <scope>NUCLEOTIDE SEQUENCE [LARGE SCALE GENOMIC DNA]</scope>
    <source>
        <strain evidence="2">cv. NJ 8807/NJ 8810</strain>
        <tissue evidence="1">Young leaf</tissue>
    </source>
</reference>
<dbReference type="Proteomes" id="UP000828048">
    <property type="component" value="Chromosome 10"/>
</dbReference>